<gene>
    <name evidence="1" type="ORF">CRENPOLYSF2_2530005</name>
</gene>
<organism evidence="1 2">
    <name type="scientific">Crenothrix polyspora</name>
    <dbReference type="NCBI Taxonomy" id="360316"/>
    <lineage>
        <taxon>Bacteria</taxon>
        <taxon>Pseudomonadati</taxon>
        <taxon>Pseudomonadota</taxon>
        <taxon>Gammaproteobacteria</taxon>
        <taxon>Methylococcales</taxon>
        <taxon>Crenotrichaceae</taxon>
        <taxon>Crenothrix</taxon>
    </lineage>
</organism>
<evidence type="ECO:0000313" key="2">
    <source>
        <dbReference type="Proteomes" id="UP000195442"/>
    </source>
</evidence>
<dbReference type="Proteomes" id="UP000195442">
    <property type="component" value="Unassembled WGS sequence"/>
</dbReference>
<reference evidence="2" key="1">
    <citation type="submission" date="2017-02" db="EMBL/GenBank/DDBJ databases">
        <authorList>
            <person name="Daims H."/>
        </authorList>
    </citation>
    <scope>NUCLEOTIDE SEQUENCE [LARGE SCALE GENOMIC DNA]</scope>
</reference>
<protein>
    <submittedName>
        <fullName evidence="1">Uncharacterized protein</fullName>
    </submittedName>
</protein>
<evidence type="ECO:0000313" key="1">
    <source>
        <dbReference type="EMBL" id="SJM92068.1"/>
    </source>
</evidence>
<dbReference type="AlphaFoldDB" id="A0A1R4H706"/>
<keyword evidence="2" id="KW-1185">Reference proteome</keyword>
<name>A0A1R4H706_9GAMM</name>
<sequence>MTRLGHSLVSPWLYLRLTAKTISIRPAENKINHATYYLVFIYSFEK</sequence>
<dbReference type="EMBL" id="FUKJ01000172">
    <property type="protein sequence ID" value="SJM92068.1"/>
    <property type="molecule type" value="Genomic_DNA"/>
</dbReference>
<proteinExistence type="predicted"/>
<accession>A0A1R4H706</accession>